<evidence type="ECO:0000256" key="1">
    <source>
        <dbReference type="SAM" id="MobiDB-lite"/>
    </source>
</evidence>
<protein>
    <submittedName>
        <fullName evidence="2">Uncharacterized protein</fullName>
    </submittedName>
</protein>
<sequence>MQLPLFRDSLIFPLQEVLEQVPQELQRHVLKRERGSVEQLEHIKPIPNLPQRRHVRGPEGGVRPLHQTREVAARNLGRINE</sequence>
<dbReference type="Proteomes" id="UP000268093">
    <property type="component" value="Unassembled WGS sequence"/>
</dbReference>
<evidence type="ECO:0000313" key="2">
    <source>
        <dbReference type="EMBL" id="RUP52021.1"/>
    </source>
</evidence>
<reference evidence="2 3" key="1">
    <citation type="journal article" date="2018" name="New Phytol.">
        <title>Phylogenomics of Endogonaceae and evolution of mycorrhizas within Mucoromycota.</title>
        <authorList>
            <person name="Chang Y."/>
            <person name="Desiro A."/>
            <person name="Na H."/>
            <person name="Sandor L."/>
            <person name="Lipzen A."/>
            <person name="Clum A."/>
            <person name="Barry K."/>
            <person name="Grigoriev I.V."/>
            <person name="Martin F.M."/>
            <person name="Stajich J.E."/>
            <person name="Smith M.E."/>
            <person name="Bonito G."/>
            <person name="Spatafora J.W."/>
        </authorList>
    </citation>
    <scope>NUCLEOTIDE SEQUENCE [LARGE SCALE GENOMIC DNA]</scope>
    <source>
        <strain evidence="2 3">GMNB39</strain>
    </source>
</reference>
<keyword evidence="3" id="KW-1185">Reference proteome</keyword>
<organism evidence="2 3">
    <name type="scientific">Jimgerdemannia flammicorona</name>
    <dbReference type="NCBI Taxonomy" id="994334"/>
    <lineage>
        <taxon>Eukaryota</taxon>
        <taxon>Fungi</taxon>
        <taxon>Fungi incertae sedis</taxon>
        <taxon>Mucoromycota</taxon>
        <taxon>Mucoromycotina</taxon>
        <taxon>Endogonomycetes</taxon>
        <taxon>Endogonales</taxon>
        <taxon>Endogonaceae</taxon>
        <taxon>Jimgerdemannia</taxon>
    </lineage>
</organism>
<dbReference type="AlphaFoldDB" id="A0A433DMJ2"/>
<proteinExistence type="predicted"/>
<accession>A0A433DMJ2</accession>
<gene>
    <name evidence="2" type="ORF">BC936DRAFT_143424</name>
</gene>
<comment type="caution">
    <text evidence="2">The sequence shown here is derived from an EMBL/GenBank/DDBJ whole genome shotgun (WGS) entry which is preliminary data.</text>
</comment>
<evidence type="ECO:0000313" key="3">
    <source>
        <dbReference type="Proteomes" id="UP000268093"/>
    </source>
</evidence>
<dbReference type="EMBL" id="RBNI01000268">
    <property type="protein sequence ID" value="RUP52021.1"/>
    <property type="molecule type" value="Genomic_DNA"/>
</dbReference>
<feature type="region of interest" description="Disordered" evidence="1">
    <location>
        <begin position="49"/>
        <end position="81"/>
    </location>
</feature>
<name>A0A433DMJ2_9FUNG</name>